<evidence type="ECO:0000259" key="4">
    <source>
        <dbReference type="Pfam" id="PF00135"/>
    </source>
</evidence>
<reference evidence="5 6" key="1">
    <citation type="journal article" date="2018" name="Mol. Biol. Evol.">
        <title>Broad Genomic Sampling Reveals a Smut Pathogenic Ancestry of the Fungal Clade Ustilaginomycotina.</title>
        <authorList>
            <person name="Kijpornyongpan T."/>
            <person name="Mondo S.J."/>
            <person name="Barry K."/>
            <person name="Sandor L."/>
            <person name="Lee J."/>
            <person name="Lipzen A."/>
            <person name="Pangilinan J."/>
            <person name="LaButti K."/>
            <person name="Hainaut M."/>
            <person name="Henrissat B."/>
            <person name="Grigoriev I.V."/>
            <person name="Spatafora J.W."/>
            <person name="Aime M.C."/>
        </authorList>
    </citation>
    <scope>NUCLEOTIDE SEQUENCE [LARGE SCALE GENOMIC DNA]</scope>
    <source>
        <strain evidence="5 6">MCA 3882</strain>
    </source>
</reference>
<evidence type="ECO:0000313" key="6">
    <source>
        <dbReference type="Proteomes" id="UP000245771"/>
    </source>
</evidence>
<evidence type="ECO:0000313" key="5">
    <source>
        <dbReference type="EMBL" id="PWN34266.1"/>
    </source>
</evidence>
<evidence type="ECO:0000256" key="2">
    <source>
        <dbReference type="ARBA" id="ARBA00022801"/>
    </source>
</evidence>
<dbReference type="PANTHER" id="PTHR43918">
    <property type="entry name" value="ACETYLCHOLINESTERASE"/>
    <property type="match status" value="1"/>
</dbReference>
<accession>A0A316V9T9</accession>
<dbReference type="EMBL" id="KZ819604">
    <property type="protein sequence ID" value="PWN34266.1"/>
    <property type="molecule type" value="Genomic_DNA"/>
</dbReference>
<dbReference type="Gene3D" id="3.40.50.1820">
    <property type="entry name" value="alpha/beta hydrolase"/>
    <property type="match status" value="1"/>
</dbReference>
<dbReference type="PRINTS" id="PR00878">
    <property type="entry name" value="CHOLNESTRASE"/>
</dbReference>
<name>A0A316V9T9_9BASI</name>
<evidence type="ECO:0000256" key="1">
    <source>
        <dbReference type="ARBA" id="ARBA00005964"/>
    </source>
</evidence>
<feature type="domain" description="Carboxylesterase type B" evidence="4">
    <location>
        <begin position="7"/>
        <end position="557"/>
    </location>
</feature>
<organism evidence="5 6">
    <name type="scientific">Meira miltonrushii</name>
    <dbReference type="NCBI Taxonomy" id="1280837"/>
    <lineage>
        <taxon>Eukaryota</taxon>
        <taxon>Fungi</taxon>
        <taxon>Dikarya</taxon>
        <taxon>Basidiomycota</taxon>
        <taxon>Ustilaginomycotina</taxon>
        <taxon>Exobasidiomycetes</taxon>
        <taxon>Exobasidiales</taxon>
        <taxon>Brachybasidiaceae</taxon>
        <taxon>Meira</taxon>
    </lineage>
</organism>
<comment type="similarity">
    <text evidence="1">Belongs to the type-B carboxylesterase/lipase family.</text>
</comment>
<sequence length="664" mass="73807">MIDIPGQGSIEGLEVPLQHIKGGKDGYRVKAYLGIPFAQPPTGKNRWKKPQKPIPNWTGIRKSEWKHDPFQPLDLPRISSVLRGDNEGNPKHTSHQDDHLMSEDCLYLNIWKPEDVEQKDGRPLPVLVWVYGGGFIFGSTSVPINDGARLASKTGCIVVSITYRVGVFGFLGSRQLAKEDGNESGTGNYGLWDLVAGFEWIQEKISNFGGDPNNVTAFGESAGAIAIHYLMLSPAVPANLFVRAALYSGTIVSVLPRTLPSAQATFDALSEKLGIPQSAEDSERLEMLRNAPPDEVQDVFLSFPGTRPRSEYVVNPDKGRPNRRMDRDQRTLNFEAVSLCGPVWDGVMVPEDILQRMKTSALRGELRNGNQGIILGHTADEGTLFSIAMASVAGLKRGLQLFDTEMREKVDKIYGASLQQTNESAKAISGAILGDYMFVAPINKLTLDLSKQSRIPTYRYVWSHRPSPSLLRSSVAVSTYYDFAMGAGSWHSGELPFLFGNDGTERYIFSRQKYPTEEGQSRGQSKQKVGFTEEERKLSNQFIAHLDTFARGRAPWTSIQDDAKSNSQLTDLLVMGYDDLPSIGVSMSEAIKALSLHAENKDQNYTIPVQEKKLSSTLMWQAAIDPDMNGNIGQSDRRNDFWTSNDFEQTLLYYYGDERITFLP</sequence>
<dbReference type="InterPro" id="IPR029058">
    <property type="entry name" value="AB_hydrolase_fold"/>
</dbReference>
<dbReference type="OrthoDB" id="408631at2759"/>
<dbReference type="PANTHER" id="PTHR43918:SF4">
    <property type="entry name" value="CARBOXYLIC ESTER HYDROLASE"/>
    <property type="match status" value="1"/>
</dbReference>
<dbReference type="GeneID" id="37024521"/>
<dbReference type="AlphaFoldDB" id="A0A316V9T9"/>
<dbReference type="Pfam" id="PF00135">
    <property type="entry name" value="COesterase"/>
    <property type="match status" value="1"/>
</dbReference>
<dbReference type="RefSeq" id="XP_025354568.1">
    <property type="nucleotide sequence ID" value="XM_025502740.1"/>
</dbReference>
<keyword evidence="2 5" id="KW-0378">Hydrolase</keyword>
<keyword evidence="3" id="KW-1015">Disulfide bond</keyword>
<dbReference type="InParanoid" id="A0A316V9T9"/>
<dbReference type="InterPro" id="IPR000997">
    <property type="entry name" value="Cholinesterase"/>
</dbReference>
<protein>
    <submittedName>
        <fullName evidence="5">Alpha/beta-hydrolase</fullName>
    </submittedName>
</protein>
<dbReference type="InterPro" id="IPR002018">
    <property type="entry name" value="CarbesteraseB"/>
</dbReference>
<gene>
    <name evidence="5" type="ORF">FA14DRAFT_70786</name>
</gene>
<evidence type="ECO:0000256" key="3">
    <source>
        <dbReference type="ARBA" id="ARBA00023157"/>
    </source>
</evidence>
<keyword evidence="6" id="KW-1185">Reference proteome</keyword>
<dbReference type="InterPro" id="IPR050654">
    <property type="entry name" value="AChE-related_enzymes"/>
</dbReference>
<dbReference type="Proteomes" id="UP000245771">
    <property type="component" value="Unassembled WGS sequence"/>
</dbReference>
<dbReference type="InterPro" id="IPR019819">
    <property type="entry name" value="Carboxylesterase_B_CS"/>
</dbReference>
<proteinExistence type="inferred from homology"/>
<dbReference type="GO" id="GO:0004104">
    <property type="term" value="F:cholinesterase activity"/>
    <property type="evidence" value="ECO:0007669"/>
    <property type="project" value="InterPro"/>
</dbReference>
<dbReference type="SUPFAM" id="SSF53474">
    <property type="entry name" value="alpha/beta-Hydrolases"/>
    <property type="match status" value="1"/>
</dbReference>
<dbReference type="STRING" id="1280837.A0A316V9T9"/>
<dbReference type="PROSITE" id="PS00941">
    <property type="entry name" value="CARBOXYLESTERASE_B_2"/>
    <property type="match status" value="1"/>
</dbReference>